<dbReference type="EMBL" id="JAZGQK010000002">
    <property type="protein sequence ID" value="MEE6257418.1"/>
    <property type="molecule type" value="Genomic_DNA"/>
</dbReference>
<keyword evidence="2" id="KW-1185">Reference proteome</keyword>
<comment type="caution">
    <text evidence="1">The sequence shown here is derived from an EMBL/GenBank/DDBJ whole genome shotgun (WGS) entry which is preliminary data.</text>
</comment>
<protein>
    <submittedName>
        <fullName evidence="1">Methyltransferase domain-containing protein</fullName>
    </submittedName>
</protein>
<evidence type="ECO:0000313" key="1">
    <source>
        <dbReference type="EMBL" id="MEE6257418.1"/>
    </source>
</evidence>
<sequence>MRPLLDTATLESSAVVANSAMNRDRQLDGVNSYTRELGFNPLDWLLTRADAGDSVRVDAADTARPDTRETAGVGWLDLCCGSGRALNRAADRLHRLGRTGAVTLTGVDLVDYFESPVTAATAPRLVCASVAEWTPTRRFDLITCVHGLHYVGDKLGVLTRAAGWLTDQGRLVADLDLSAVRLADGQPAGARLTRLLRAAGFTVDRRRHRISRSGPATISLPYRYLGADDRAGPNYTGQPAVNSYYTET</sequence>
<keyword evidence="1" id="KW-0489">Methyltransferase</keyword>
<dbReference type="InterPro" id="IPR029063">
    <property type="entry name" value="SAM-dependent_MTases_sf"/>
</dbReference>
<keyword evidence="1" id="KW-0808">Transferase</keyword>
<reference evidence="1 2" key="1">
    <citation type="submission" date="2024-01" db="EMBL/GenBank/DDBJ databases">
        <title>Genome insights into Plantactinospora sonchi sp. nov.</title>
        <authorList>
            <person name="Wang L."/>
        </authorList>
    </citation>
    <scope>NUCLEOTIDE SEQUENCE [LARGE SCALE GENOMIC DNA]</scope>
    <source>
        <strain evidence="1 2">NEAU-QY2</strain>
    </source>
</reference>
<evidence type="ECO:0000313" key="2">
    <source>
        <dbReference type="Proteomes" id="UP001332243"/>
    </source>
</evidence>
<dbReference type="SUPFAM" id="SSF53335">
    <property type="entry name" value="S-adenosyl-L-methionine-dependent methyltransferases"/>
    <property type="match status" value="1"/>
</dbReference>
<name>A0ABU7RLQ8_9ACTN</name>
<dbReference type="Pfam" id="PF13489">
    <property type="entry name" value="Methyltransf_23"/>
    <property type="match status" value="1"/>
</dbReference>
<organism evidence="1 2">
    <name type="scientific">Plantactinospora sonchi</name>
    <dbReference type="NCBI Taxonomy" id="1544735"/>
    <lineage>
        <taxon>Bacteria</taxon>
        <taxon>Bacillati</taxon>
        <taxon>Actinomycetota</taxon>
        <taxon>Actinomycetes</taxon>
        <taxon>Micromonosporales</taxon>
        <taxon>Micromonosporaceae</taxon>
        <taxon>Plantactinospora</taxon>
    </lineage>
</organism>
<dbReference type="GO" id="GO:0032259">
    <property type="term" value="P:methylation"/>
    <property type="evidence" value="ECO:0007669"/>
    <property type="project" value="UniProtKB-KW"/>
</dbReference>
<accession>A0ABU7RLQ8</accession>
<dbReference type="Proteomes" id="UP001332243">
    <property type="component" value="Unassembled WGS sequence"/>
</dbReference>
<dbReference type="RefSeq" id="WP_331212532.1">
    <property type="nucleotide sequence ID" value="NZ_JAZGQK010000002.1"/>
</dbReference>
<dbReference type="Gene3D" id="3.40.50.150">
    <property type="entry name" value="Vaccinia Virus protein VP39"/>
    <property type="match status" value="1"/>
</dbReference>
<gene>
    <name evidence="1" type="ORF">V1633_02805</name>
</gene>
<dbReference type="CDD" id="cd02440">
    <property type="entry name" value="AdoMet_MTases"/>
    <property type="match status" value="1"/>
</dbReference>
<proteinExistence type="predicted"/>
<dbReference type="GO" id="GO:0008168">
    <property type="term" value="F:methyltransferase activity"/>
    <property type="evidence" value="ECO:0007669"/>
    <property type="project" value="UniProtKB-KW"/>
</dbReference>